<evidence type="ECO:0000256" key="2">
    <source>
        <dbReference type="ARBA" id="ARBA00022448"/>
    </source>
</evidence>
<feature type="transmembrane region" description="Helical" evidence="7">
    <location>
        <begin position="125"/>
        <end position="147"/>
    </location>
</feature>
<dbReference type="RefSeq" id="WP_190926612.1">
    <property type="nucleotide sequence ID" value="NZ_JACXJA010000008.1"/>
</dbReference>
<evidence type="ECO:0000256" key="1">
    <source>
        <dbReference type="ARBA" id="ARBA00004651"/>
    </source>
</evidence>
<evidence type="ECO:0000256" key="7">
    <source>
        <dbReference type="RuleBase" id="RU363032"/>
    </source>
</evidence>
<sequence length="308" mass="34786">MIGRHWADRARTLLLGDRERKGMIVLVILYLVLLDIALMYLTPFLYMLSTMFKTTADLLDPTIRWVPTSFEWSNLRLAWEGLKFPEALKNSLLLSGSSAIGQVLFCSLAGYAFARLKFPGKNILFALLIFSFLIPPQTLIIPLYVLFKNLGLLGTHWGIILPALLGHGIRGALFVIIFRQFFMTLPKELEDAALIDGAGPFRVYWRVMIPLAKPAIVVVFLFSFVWHWNETFITGMMLGGNDMPLSLSLYSLNKVLTGLYPDAEGGSFDLNETIRMAASFLIIMPPLIVYMIAQRWFVEGVERTGLVE</sequence>
<comment type="subcellular location">
    <subcellularLocation>
        <location evidence="1 7">Cell membrane</location>
        <topology evidence="1 7">Multi-pass membrane protein</topology>
    </subcellularLocation>
</comment>
<feature type="transmembrane region" description="Helical" evidence="7">
    <location>
        <begin position="21"/>
        <end position="41"/>
    </location>
</feature>
<keyword evidence="5 7" id="KW-1133">Transmembrane helix</keyword>
<feature type="transmembrane region" description="Helical" evidence="7">
    <location>
        <begin position="274"/>
        <end position="293"/>
    </location>
</feature>
<dbReference type="AlphaFoldDB" id="A0A927C720"/>
<evidence type="ECO:0000313" key="10">
    <source>
        <dbReference type="Proteomes" id="UP000639396"/>
    </source>
</evidence>
<dbReference type="EMBL" id="JACXJA010000008">
    <property type="protein sequence ID" value="MBD2862059.1"/>
    <property type="molecule type" value="Genomic_DNA"/>
</dbReference>
<dbReference type="SUPFAM" id="SSF161098">
    <property type="entry name" value="MetI-like"/>
    <property type="match status" value="1"/>
</dbReference>
<feature type="transmembrane region" description="Helical" evidence="7">
    <location>
        <begin position="203"/>
        <end position="228"/>
    </location>
</feature>
<dbReference type="CDD" id="cd06261">
    <property type="entry name" value="TM_PBP2"/>
    <property type="match status" value="1"/>
</dbReference>
<evidence type="ECO:0000313" key="9">
    <source>
        <dbReference type="EMBL" id="MBD2862059.1"/>
    </source>
</evidence>
<feature type="transmembrane region" description="Helical" evidence="7">
    <location>
        <begin position="159"/>
        <end position="182"/>
    </location>
</feature>
<evidence type="ECO:0000256" key="5">
    <source>
        <dbReference type="ARBA" id="ARBA00022989"/>
    </source>
</evidence>
<protein>
    <submittedName>
        <fullName evidence="9">Carbohydrate ABC transporter permease</fullName>
    </submittedName>
</protein>
<comment type="similarity">
    <text evidence="7">Belongs to the binding-protein-dependent transport system permease family.</text>
</comment>
<dbReference type="PANTHER" id="PTHR43744:SF12">
    <property type="entry name" value="ABC TRANSPORTER PERMEASE PROTEIN MG189-RELATED"/>
    <property type="match status" value="1"/>
</dbReference>
<keyword evidence="3" id="KW-1003">Cell membrane</keyword>
<dbReference type="Gene3D" id="1.10.3720.10">
    <property type="entry name" value="MetI-like"/>
    <property type="match status" value="1"/>
</dbReference>
<feature type="domain" description="ABC transmembrane type-1" evidence="8">
    <location>
        <begin position="88"/>
        <end position="293"/>
    </location>
</feature>
<dbReference type="InterPro" id="IPR035906">
    <property type="entry name" value="MetI-like_sf"/>
</dbReference>
<proteinExistence type="inferred from homology"/>
<keyword evidence="2 7" id="KW-0813">Transport</keyword>
<reference evidence="9" key="1">
    <citation type="submission" date="2020-09" db="EMBL/GenBank/DDBJ databases">
        <title>A novel bacterium of genus Paenibacillus, isolated from South China Sea.</title>
        <authorList>
            <person name="Huang H."/>
            <person name="Mo K."/>
            <person name="Hu Y."/>
        </authorList>
    </citation>
    <scope>NUCLEOTIDE SEQUENCE</scope>
    <source>
        <strain evidence="9">IB182363</strain>
    </source>
</reference>
<organism evidence="9 10">
    <name type="scientific">Paenibacillus oceani</name>
    <dbReference type="NCBI Taxonomy" id="2772510"/>
    <lineage>
        <taxon>Bacteria</taxon>
        <taxon>Bacillati</taxon>
        <taxon>Bacillota</taxon>
        <taxon>Bacilli</taxon>
        <taxon>Bacillales</taxon>
        <taxon>Paenibacillaceae</taxon>
        <taxon>Paenibacillus</taxon>
    </lineage>
</organism>
<gene>
    <name evidence="9" type="ORF">IDH45_08705</name>
</gene>
<dbReference type="GO" id="GO:0055085">
    <property type="term" value="P:transmembrane transport"/>
    <property type="evidence" value="ECO:0007669"/>
    <property type="project" value="InterPro"/>
</dbReference>
<dbReference type="GO" id="GO:0005886">
    <property type="term" value="C:plasma membrane"/>
    <property type="evidence" value="ECO:0007669"/>
    <property type="project" value="UniProtKB-SubCell"/>
</dbReference>
<evidence type="ECO:0000256" key="6">
    <source>
        <dbReference type="ARBA" id="ARBA00023136"/>
    </source>
</evidence>
<name>A0A927C720_9BACL</name>
<comment type="caution">
    <text evidence="9">The sequence shown here is derived from an EMBL/GenBank/DDBJ whole genome shotgun (WGS) entry which is preliminary data.</text>
</comment>
<keyword evidence="4 7" id="KW-0812">Transmembrane</keyword>
<dbReference type="PANTHER" id="PTHR43744">
    <property type="entry name" value="ABC TRANSPORTER PERMEASE PROTEIN MG189-RELATED-RELATED"/>
    <property type="match status" value="1"/>
</dbReference>
<evidence type="ECO:0000256" key="4">
    <source>
        <dbReference type="ARBA" id="ARBA00022692"/>
    </source>
</evidence>
<accession>A0A927C720</accession>
<keyword evidence="6 7" id="KW-0472">Membrane</keyword>
<evidence type="ECO:0000256" key="3">
    <source>
        <dbReference type="ARBA" id="ARBA00022475"/>
    </source>
</evidence>
<dbReference type="PROSITE" id="PS50928">
    <property type="entry name" value="ABC_TM1"/>
    <property type="match status" value="1"/>
</dbReference>
<evidence type="ECO:0000259" key="8">
    <source>
        <dbReference type="PROSITE" id="PS50928"/>
    </source>
</evidence>
<dbReference type="InterPro" id="IPR000515">
    <property type="entry name" value="MetI-like"/>
</dbReference>
<dbReference type="Pfam" id="PF00528">
    <property type="entry name" value="BPD_transp_1"/>
    <property type="match status" value="1"/>
</dbReference>
<keyword evidence="10" id="KW-1185">Reference proteome</keyword>
<feature type="transmembrane region" description="Helical" evidence="7">
    <location>
        <begin position="92"/>
        <end position="113"/>
    </location>
</feature>
<dbReference type="Proteomes" id="UP000639396">
    <property type="component" value="Unassembled WGS sequence"/>
</dbReference>